<feature type="domain" description="N-acetyltransferase" evidence="1">
    <location>
        <begin position="13"/>
        <end position="172"/>
    </location>
</feature>
<organism evidence="2 3">
    <name type="scientific">Opitutus terrae (strain DSM 11246 / JCM 15787 / PB90-1)</name>
    <dbReference type="NCBI Taxonomy" id="452637"/>
    <lineage>
        <taxon>Bacteria</taxon>
        <taxon>Pseudomonadati</taxon>
        <taxon>Verrucomicrobiota</taxon>
        <taxon>Opitutia</taxon>
        <taxon>Opitutales</taxon>
        <taxon>Opitutaceae</taxon>
        <taxon>Opitutus</taxon>
    </lineage>
</organism>
<proteinExistence type="predicted"/>
<accession>B1ZX31</accession>
<dbReference type="Pfam" id="PF00583">
    <property type="entry name" value="Acetyltransf_1"/>
    <property type="match status" value="1"/>
</dbReference>
<dbReference type="PROSITE" id="PS51186">
    <property type="entry name" value="GNAT"/>
    <property type="match status" value="1"/>
</dbReference>
<reference evidence="2 3" key="1">
    <citation type="journal article" date="2011" name="J. Bacteriol.">
        <title>Genome sequence of the verrucomicrobium Opitutus terrae PB90-1, an abundant inhabitant of rice paddy soil ecosystems.</title>
        <authorList>
            <person name="van Passel M.W."/>
            <person name="Kant R."/>
            <person name="Palva A."/>
            <person name="Copeland A."/>
            <person name="Lucas S."/>
            <person name="Lapidus A."/>
            <person name="Glavina del Rio T."/>
            <person name="Pitluck S."/>
            <person name="Goltsman E."/>
            <person name="Clum A."/>
            <person name="Sun H."/>
            <person name="Schmutz J."/>
            <person name="Larimer F.W."/>
            <person name="Land M.L."/>
            <person name="Hauser L."/>
            <person name="Kyrpides N."/>
            <person name="Mikhailova N."/>
            <person name="Richardson P.P."/>
            <person name="Janssen P.H."/>
            <person name="de Vos W.M."/>
            <person name="Smidt H."/>
        </authorList>
    </citation>
    <scope>NUCLEOTIDE SEQUENCE [LARGE SCALE GENOMIC DNA]</scope>
    <source>
        <strain evidence="3">DSM 11246 / JCM 15787 / PB90-1</strain>
    </source>
</reference>
<dbReference type="RefSeq" id="WP_012374682.1">
    <property type="nucleotide sequence ID" value="NC_010571.1"/>
</dbReference>
<dbReference type="eggNOG" id="COG0456">
    <property type="taxonomic scope" value="Bacteria"/>
</dbReference>
<dbReference type="KEGG" id="ote:Oter_1862"/>
<dbReference type="InterPro" id="IPR000182">
    <property type="entry name" value="GNAT_dom"/>
</dbReference>
<keyword evidence="2" id="KW-0808">Transferase</keyword>
<dbReference type="InterPro" id="IPR016181">
    <property type="entry name" value="Acyl_CoA_acyltransferase"/>
</dbReference>
<dbReference type="SUPFAM" id="SSF55729">
    <property type="entry name" value="Acyl-CoA N-acyltransferases (Nat)"/>
    <property type="match status" value="1"/>
</dbReference>
<dbReference type="EMBL" id="CP001032">
    <property type="protein sequence ID" value="ACB75145.1"/>
    <property type="molecule type" value="Genomic_DNA"/>
</dbReference>
<protein>
    <submittedName>
        <fullName evidence="2">GCN5-related N-acetyltransferase</fullName>
    </submittedName>
</protein>
<evidence type="ECO:0000313" key="2">
    <source>
        <dbReference type="EMBL" id="ACB75145.1"/>
    </source>
</evidence>
<dbReference type="Gene3D" id="3.40.630.30">
    <property type="match status" value="1"/>
</dbReference>
<dbReference type="HOGENOM" id="CLU_1642061_0_0_0"/>
<dbReference type="OrthoDB" id="66776at2"/>
<dbReference type="AlphaFoldDB" id="B1ZX31"/>
<dbReference type="CDD" id="cd04301">
    <property type="entry name" value="NAT_SF"/>
    <property type="match status" value="1"/>
</dbReference>
<dbReference type="GO" id="GO:0016747">
    <property type="term" value="F:acyltransferase activity, transferring groups other than amino-acyl groups"/>
    <property type="evidence" value="ECO:0007669"/>
    <property type="project" value="InterPro"/>
</dbReference>
<keyword evidence="3" id="KW-1185">Reference proteome</keyword>
<dbReference type="Proteomes" id="UP000007013">
    <property type="component" value="Chromosome"/>
</dbReference>
<gene>
    <name evidence="2" type="ordered locus">Oter_1862</name>
</gene>
<evidence type="ECO:0000313" key="3">
    <source>
        <dbReference type="Proteomes" id="UP000007013"/>
    </source>
</evidence>
<evidence type="ECO:0000259" key="1">
    <source>
        <dbReference type="PROSITE" id="PS51186"/>
    </source>
</evidence>
<dbReference type="STRING" id="452637.Oter_1862"/>
<sequence length="175" mass="19533">MTDASNQTDLRFTEIVHAPEGSLASLLRLAYGPLITRNSSRWAPELAAWADFDRVAFRTPEVGRCVFLSWQHETLVGFGSFDPRAAPASARIGHHCVVPDRQHRGLGTLQLQEILRRLRGVGVIAVDAFTLDLPFFAPACHLYAKAGFGIVERTPWTRDATVQRLHFRKLYPPAS</sequence>
<name>B1ZX31_OPITP</name>